<dbReference type="PANTHER" id="PTHR38426">
    <property type="entry name" value="MAINTENANCE OF TELOMERE CAPPING PROTEIN 4"/>
    <property type="match status" value="1"/>
</dbReference>
<sequence length="691" mass="79463">MSNQSRSSGSAGKQQSPLAQLRLSNIESEQTLPKETRRKQDVKSQAVPKPIQVKNSVKRGNSYYDREVQTARDNISSTAASSATAVSAGGATDHAPEQLSKEDVKRAAELSSLFVDTRNLLQADCNVLSPTPRAEKEAKSGPKSNSPTITRNTIIRAEKVKTMLGLKYLFIQRIYDWEDENGDTNKHPGVEGVYNPLQILRNRKIRAKYGEYPKPFHSKTIPLACNVFSRHNIPEKHHRKEWRMLWAIELNEFVSDPRWRVNHWHELKDPKGNLWFPRKEEEESQDVKRHRHRFRHRLHDRLFESSDEERSRSEEKQQSHHHHHKHHQSRSQDQSQSRGRRQRHSEASNDRLTGSDTDVHLLKFSRSKSPTKRGLRSRVKKFYQGDSSSSSNILNSFRDADAADKNESSMNLGLPNPTIDNSDHSGEEEQRPASSGGGVGQVTPPTILVDTSNADANHYNIQDVQFQSSRRNLRENDSDAEALDHSDGQDEDIHKSDSKSNEDEELAKLFTFLNYFHQCCENRTGYLLNLYPAYLQLLQGRVDKITGNSIYELLQQMTSVLDDNLPAYDDLYQGFLEETKSILHMANENYSIKIDTLLSTSDRSISELNASLPLELRKTGERLEILEASLFNKTIKTELIHEATNYKVFYFLLENLIVILLKLVWIFVNIYKFFAFFVRIGWKMISVFIFE</sequence>
<feature type="transmembrane region" description="Helical" evidence="2">
    <location>
        <begin position="648"/>
        <end position="674"/>
    </location>
</feature>
<dbReference type="RefSeq" id="XP_066829943.1">
    <property type="nucleotide sequence ID" value="XM_066973068.1"/>
</dbReference>
<dbReference type="EMBL" id="OZ022407">
    <property type="protein sequence ID" value="CAK9438781.1"/>
    <property type="molecule type" value="Genomic_DNA"/>
</dbReference>
<evidence type="ECO:0000256" key="2">
    <source>
        <dbReference type="SAM" id="Phobius"/>
    </source>
</evidence>
<feature type="compositionally biased region" description="Polar residues" evidence="1">
    <location>
        <begin position="1"/>
        <end position="31"/>
    </location>
</feature>
<keyword evidence="4" id="KW-1185">Reference proteome</keyword>
<feature type="region of interest" description="Disordered" evidence="1">
    <location>
        <begin position="406"/>
        <end position="449"/>
    </location>
</feature>
<feature type="region of interest" description="Disordered" evidence="1">
    <location>
        <begin position="1"/>
        <end position="64"/>
    </location>
</feature>
<feature type="compositionally biased region" description="Basic and acidic residues" evidence="1">
    <location>
        <begin position="472"/>
        <end position="500"/>
    </location>
</feature>
<dbReference type="InterPro" id="IPR038769">
    <property type="entry name" value="MTC4"/>
</dbReference>
<evidence type="ECO:0000313" key="3">
    <source>
        <dbReference type="EMBL" id="CAK9438781.1"/>
    </source>
</evidence>
<feature type="region of interest" description="Disordered" evidence="1">
    <location>
        <begin position="462"/>
        <end position="500"/>
    </location>
</feature>
<evidence type="ECO:0000313" key="4">
    <source>
        <dbReference type="Proteomes" id="UP001497383"/>
    </source>
</evidence>
<accession>A0ABP0ZNU0</accession>
<name>A0ABP0ZNU0_9ASCO</name>
<feature type="compositionally biased region" description="Basic and acidic residues" evidence="1">
    <location>
        <begin position="421"/>
        <end position="431"/>
    </location>
</feature>
<feature type="region of interest" description="Disordered" evidence="1">
    <location>
        <begin position="304"/>
        <end position="394"/>
    </location>
</feature>
<keyword evidence="2" id="KW-1133">Transmembrane helix</keyword>
<dbReference type="Proteomes" id="UP001497383">
    <property type="component" value="Chromosome 3"/>
</dbReference>
<keyword evidence="2" id="KW-0812">Transmembrane</keyword>
<organism evidence="3 4">
    <name type="scientific">Lodderomyces beijingensis</name>
    <dbReference type="NCBI Taxonomy" id="1775926"/>
    <lineage>
        <taxon>Eukaryota</taxon>
        <taxon>Fungi</taxon>
        <taxon>Dikarya</taxon>
        <taxon>Ascomycota</taxon>
        <taxon>Saccharomycotina</taxon>
        <taxon>Pichiomycetes</taxon>
        <taxon>Debaryomycetaceae</taxon>
        <taxon>Candida/Lodderomyces clade</taxon>
        <taxon>Lodderomyces</taxon>
    </lineage>
</organism>
<proteinExistence type="predicted"/>
<feature type="compositionally biased region" description="Basic residues" evidence="1">
    <location>
        <begin position="363"/>
        <end position="381"/>
    </location>
</feature>
<feature type="compositionally biased region" description="Basic and acidic residues" evidence="1">
    <location>
        <begin position="304"/>
        <end position="318"/>
    </location>
</feature>
<dbReference type="PANTHER" id="PTHR38426:SF1">
    <property type="entry name" value="MAINTENANCE OF TELOMERE CAPPING PROTEIN 4"/>
    <property type="match status" value="1"/>
</dbReference>
<feature type="compositionally biased region" description="Basic and acidic residues" evidence="1">
    <location>
        <begin position="32"/>
        <end position="42"/>
    </location>
</feature>
<reference evidence="3 4" key="1">
    <citation type="submission" date="2024-03" db="EMBL/GenBank/DDBJ databases">
        <authorList>
            <person name="Brejova B."/>
        </authorList>
    </citation>
    <scope>NUCLEOTIDE SEQUENCE [LARGE SCALE GENOMIC DNA]</scope>
    <source>
        <strain evidence="3 4">CBS 14171</strain>
    </source>
</reference>
<dbReference type="GeneID" id="92208201"/>
<feature type="compositionally biased region" description="Basic residues" evidence="1">
    <location>
        <begin position="319"/>
        <end position="329"/>
    </location>
</feature>
<keyword evidence="2" id="KW-0472">Membrane</keyword>
<protein>
    <submittedName>
        <fullName evidence="3">Uncharacterized protein</fullName>
    </submittedName>
</protein>
<gene>
    <name evidence="3" type="ORF">LODBEIA_P30050</name>
</gene>
<evidence type="ECO:0000256" key="1">
    <source>
        <dbReference type="SAM" id="MobiDB-lite"/>
    </source>
</evidence>